<dbReference type="Pfam" id="PF00041">
    <property type="entry name" value="fn3"/>
    <property type="match status" value="1"/>
</dbReference>
<reference evidence="4" key="2">
    <citation type="submission" date="2025-09" db="UniProtKB">
        <authorList>
            <consortium name="Ensembl"/>
        </authorList>
    </citation>
    <scope>IDENTIFICATION</scope>
</reference>
<feature type="domain" description="Fibronectin type-III" evidence="3">
    <location>
        <begin position="194"/>
        <end position="289"/>
    </location>
</feature>
<dbReference type="PANTHER" id="PTHR46708:SF2">
    <property type="entry name" value="FIBRONECTIN TYPE-III DOMAIN-CONTAINING PROTEIN"/>
    <property type="match status" value="1"/>
</dbReference>
<feature type="domain" description="Fibronectin type-III" evidence="3">
    <location>
        <begin position="387"/>
        <end position="481"/>
    </location>
</feature>
<dbReference type="GeneTree" id="ENSGT00940000155603"/>
<evidence type="ECO:0000256" key="1">
    <source>
        <dbReference type="ARBA" id="ARBA00022737"/>
    </source>
</evidence>
<evidence type="ECO:0000313" key="4">
    <source>
        <dbReference type="Ensembl" id="ENSFHEP00000019685.1"/>
    </source>
</evidence>
<dbReference type="PROSITE" id="PS50853">
    <property type="entry name" value="FN3"/>
    <property type="match status" value="3"/>
</dbReference>
<organism evidence="4 5">
    <name type="scientific">Fundulus heteroclitus</name>
    <name type="common">Killifish</name>
    <name type="synonym">Mummichog</name>
    <dbReference type="NCBI Taxonomy" id="8078"/>
    <lineage>
        <taxon>Eukaryota</taxon>
        <taxon>Metazoa</taxon>
        <taxon>Chordata</taxon>
        <taxon>Craniata</taxon>
        <taxon>Vertebrata</taxon>
        <taxon>Euteleostomi</taxon>
        <taxon>Actinopterygii</taxon>
        <taxon>Neopterygii</taxon>
        <taxon>Teleostei</taxon>
        <taxon>Neoteleostei</taxon>
        <taxon>Acanthomorphata</taxon>
        <taxon>Ovalentaria</taxon>
        <taxon>Atherinomorphae</taxon>
        <taxon>Cyprinodontiformes</taxon>
        <taxon>Fundulidae</taxon>
        <taxon>Fundulus</taxon>
    </lineage>
</organism>
<dbReference type="PANTHER" id="PTHR46708">
    <property type="entry name" value="TENASCIN"/>
    <property type="match status" value="1"/>
</dbReference>
<reference evidence="4" key="1">
    <citation type="submission" date="2025-08" db="UniProtKB">
        <authorList>
            <consortium name="Ensembl"/>
        </authorList>
    </citation>
    <scope>IDENTIFICATION</scope>
</reference>
<keyword evidence="5" id="KW-1185">Reference proteome</keyword>
<dbReference type="Gene3D" id="2.60.40.10">
    <property type="entry name" value="Immunoglobulins"/>
    <property type="match status" value="4"/>
</dbReference>
<proteinExistence type="predicted"/>
<protein>
    <submittedName>
        <fullName evidence="4">Uncharacterized LOC105921800</fullName>
    </submittedName>
</protein>
<evidence type="ECO:0000256" key="2">
    <source>
        <dbReference type="SAM" id="Phobius"/>
    </source>
</evidence>
<evidence type="ECO:0000259" key="3">
    <source>
        <dbReference type="PROSITE" id="PS50853"/>
    </source>
</evidence>
<evidence type="ECO:0000313" key="5">
    <source>
        <dbReference type="Proteomes" id="UP000265000"/>
    </source>
</evidence>
<accession>A0A3Q2TSC8</accession>
<dbReference type="OrthoDB" id="9828391at2759"/>
<dbReference type="InterPro" id="IPR003961">
    <property type="entry name" value="FN3_dom"/>
</dbReference>
<dbReference type="SUPFAM" id="SSF49265">
    <property type="entry name" value="Fibronectin type III"/>
    <property type="match status" value="2"/>
</dbReference>
<keyword evidence="2" id="KW-0812">Transmembrane</keyword>
<dbReference type="AlphaFoldDB" id="A0A3Q2TSC8"/>
<dbReference type="InterPro" id="IPR050991">
    <property type="entry name" value="ECM_Regulatory_Proteins"/>
</dbReference>
<feature type="transmembrane region" description="Helical" evidence="2">
    <location>
        <begin position="573"/>
        <end position="592"/>
    </location>
</feature>
<feature type="domain" description="Fibronectin type-III" evidence="3">
    <location>
        <begin position="483"/>
        <end position="568"/>
    </location>
</feature>
<keyword evidence="2" id="KW-0472">Membrane</keyword>
<dbReference type="InterPro" id="IPR013783">
    <property type="entry name" value="Ig-like_fold"/>
</dbReference>
<sequence>MLVTSCAASAPQGSGEVFLLQLLPAGAPAADPCSQLASNSRSVPWGPVLPAEMDLWFLRLGLVLWSLTARLAVLPLEISVRHFELEPCKGNDRVCVTNPRDCEHLPHSSSQKKLNMSCYYQESSDGVRSVSCSWSQDSESEASLVFTSQSKIYSCWGIFNPAAILSVRARIRSFLPGADVWSQPHWMVLFDAVKPFPPVLRLTDSSADSLVVSWKSSVDSSCRLRYRLNDTRTWIEVSHLIPAHKGQNLNYTITNLLPFTAYKAAVACRTGSNIWSDWSSDTTVQTLDRVPSSPAETCFRVEKTDNDGSLLLHLWMASDPGESAGRVLGHQVWVHPQEHVQNITETTAILVVKEGNYTVTVRAFNTAGFGPAARLQIDTRTLITLPSVRNLWISSDYSENDRLHVRWTAPSSVLPGSHVAVRWRSERNPSTSRWLRVHGFTSATLTGVDPDESYLVSVFPVSSQQCGPPQTLAASLQHGALMEPTGLKVVSVTKTTVTVTWAWHRTSGSRVERYRVMLRSDADKQTLSLWPDQQQHTFSNLTPSTDYALLLLADHVPTTIVPVATYFDEVPAVATATPLLVLLVMMTIVSVLSRTLYKSYFFPPIANPCRSTAGQWLQNPNMKKRAERSFLDIAEFQVNDVLGGKHLLLVGPNHQLSSEDPLDHGSPQSICDLFVHLAAGKADPPGDPDLGAATGQQLISLQSVLTSEDIGGTDVPLLLRQEETSCSPQTEEDTRPTSDPRSAATFQLSELMADFLREAEAATGPYLTYEVEYLTNGCFRAEPTAEDETNISPVSTSA</sequence>
<dbReference type="GeneID" id="105921800"/>
<dbReference type="SMART" id="SM00060">
    <property type="entry name" value="FN3"/>
    <property type="match status" value="4"/>
</dbReference>
<name>A0A3Q2TSC8_FUNHE</name>
<dbReference type="Ensembl" id="ENSFHET00000034885.1">
    <property type="protein sequence ID" value="ENSFHEP00000019685.1"/>
    <property type="gene ID" value="ENSFHEG00000021588.1"/>
</dbReference>
<dbReference type="Proteomes" id="UP000265000">
    <property type="component" value="Unplaced"/>
</dbReference>
<keyword evidence="1" id="KW-0677">Repeat</keyword>
<dbReference type="STRING" id="8078.ENSFHEP00000019685"/>
<dbReference type="InterPro" id="IPR036116">
    <property type="entry name" value="FN3_sf"/>
</dbReference>
<dbReference type="CDD" id="cd00063">
    <property type="entry name" value="FN3"/>
    <property type="match status" value="2"/>
</dbReference>
<keyword evidence="2" id="KW-1133">Transmembrane helix</keyword>